<feature type="region of interest" description="Disordered" evidence="2">
    <location>
        <begin position="1"/>
        <end position="20"/>
    </location>
</feature>
<dbReference type="GO" id="GO:0006308">
    <property type="term" value="P:DNA catabolic process"/>
    <property type="evidence" value="ECO:0007669"/>
    <property type="project" value="UniProtKB-UniRule"/>
</dbReference>
<keyword evidence="1" id="KW-0227">DNA damage</keyword>
<comment type="function">
    <text evidence="1">Interacts with EME1 to form a DNA structure-specific endonuclease with substrate preference for branched DNA structures with a 5'-end at the branch nick. Typical substrates include 3'-flap structures, D-loops, replication forks and nicked Holliday junctions. May be required in mitosis for the processing of stalled or collapsed replication fork intermediates. May be required in meiosis for the repair of meiosis-specific double strand breaks subsequent to single-end invasion (SEI).</text>
</comment>
<feature type="compositionally biased region" description="Acidic residues" evidence="2">
    <location>
        <begin position="38"/>
        <end position="53"/>
    </location>
</feature>
<dbReference type="EC" id="3.1.22.-" evidence="1"/>
<dbReference type="GO" id="GO:0005634">
    <property type="term" value="C:nucleus"/>
    <property type="evidence" value="ECO:0007669"/>
    <property type="project" value="UniProtKB-SubCell"/>
</dbReference>
<proteinExistence type="inferred from homology"/>
<reference evidence="3 4" key="1">
    <citation type="submission" date="2024-10" db="EMBL/GenBank/DDBJ databases">
        <title>Updated reference genomes for cyclostephanoid diatoms.</title>
        <authorList>
            <person name="Roberts W.R."/>
            <person name="Alverson A.J."/>
        </authorList>
    </citation>
    <scope>NUCLEOTIDE SEQUENCE [LARGE SCALE GENOMIC DNA]</scope>
    <source>
        <strain evidence="3 4">AJA232-27</strain>
    </source>
</reference>
<dbReference type="Proteomes" id="UP001530293">
    <property type="component" value="Unassembled WGS sequence"/>
</dbReference>
<evidence type="ECO:0000256" key="1">
    <source>
        <dbReference type="RuleBase" id="RU369042"/>
    </source>
</evidence>
<comment type="subcellular location">
    <subcellularLocation>
        <location evidence="1">Nucleus</location>
    </subcellularLocation>
</comment>
<feature type="compositionally biased region" description="Polar residues" evidence="2">
    <location>
        <begin position="108"/>
        <end position="119"/>
    </location>
</feature>
<dbReference type="GO" id="GO:0046872">
    <property type="term" value="F:metal ion binding"/>
    <property type="evidence" value="ECO:0007669"/>
    <property type="project" value="UniProtKB-UniRule"/>
</dbReference>
<feature type="compositionally biased region" description="Low complexity" evidence="2">
    <location>
        <begin position="54"/>
        <end position="63"/>
    </location>
</feature>
<evidence type="ECO:0000256" key="2">
    <source>
        <dbReference type="SAM" id="MobiDB-lite"/>
    </source>
</evidence>
<keyword evidence="1" id="KW-0460">Magnesium</keyword>
<comment type="cofactor">
    <cofactor evidence="1">
        <name>Mg(2+)</name>
        <dbReference type="ChEBI" id="CHEBI:18420"/>
    </cofactor>
</comment>
<dbReference type="AlphaFoldDB" id="A0ABD3N369"/>
<dbReference type="GO" id="GO:0048476">
    <property type="term" value="C:Holliday junction resolvase complex"/>
    <property type="evidence" value="ECO:0007669"/>
    <property type="project" value="UniProtKB-UniRule"/>
</dbReference>
<keyword evidence="1" id="KW-0233">DNA recombination</keyword>
<dbReference type="Gene3D" id="3.40.50.10130">
    <property type="match status" value="1"/>
</dbReference>
<dbReference type="InterPro" id="IPR011335">
    <property type="entry name" value="Restrct_endonuc-II-like"/>
</dbReference>
<comment type="similarity">
    <text evidence="1">Belongs to the XPF family.</text>
</comment>
<keyword evidence="4" id="KW-1185">Reference proteome</keyword>
<keyword evidence="1" id="KW-0540">Nuclease</keyword>
<keyword evidence="1" id="KW-0539">Nucleus</keyword>
<dbReference type="PANTHER" id="PTHR13451">
    <property type="entry name" value="CLASS II CROSSOVER JUNCTION ENDONUCLEASE MUS81"/>
    <property type="match status" value="1"/>
</dbReference>
<dbReference type="PANTHER" id="PTHR13451:SF0">
    <property type="entry name" value="CROSSOVER JUNCTION ENDONUCLEASE MUS81"/>
    <property type="match status" value="1"/>
</dbReference>
<protein>
    <recommendedName>
        <fullName evidence="1">Crossover junction endonuclease MUS81</fullName>
        <ecNumber evidence="1">3.1.22.-</ecNumber>
    </recommendedName>
</protein>
<dbReference type="GO" id="GO:0000727">
    <property type="term" value="P:double-strand break repair via break-induced replication"/>
    <property type="evidence" value="ECO:0007669"/>
    <property type="project" value="UniProtKB-UniRule"/>
</dbReference>
<dbReference type="InterPro" id="IPR033309">
    <property type="entry name" value="Mus81"/>
</dbReference>
<keyword evidence="1" id="KW-0479">Metal-binding</keyword>
<evidence type="ECO:0000313" key="4">
    <source>
        <dbReference type="Proteomes" id="UP001530293"/>
    </source>
</evidence>
<organism evidence="3 4">
    <name type="scientific">Discostella pseudostelligera</name>
    <dbReference type="NCBI Taxonomy" id="259834"/>
    <lineage>
        <taxon>Eukaryota</taxon>
        <taxon>Sar</taxon>
        <taxon>Stramenopiles</taxon>
        <taxon>Ochrophyta</taxon>
        <taxon>Bacillariophyta</taxon>
        <taxon>Coscinodiscophyceae</taxon>
        <taxon>Thalassiosirophycidae</taxon>
        <taxon>Stephanodiscales</taxon>
        <taxon>Stephanodiscaceae</taxon>
        <taxon>Discostella</taxon>
    </lineage>
</organism>
<keyword evidence="1" id="KW-0234">DNA repair</keyword>
<comment type="subunit">
    <text evidence="1">Interacts with EME1.</text>
</comment>
<dbReference type="SUPFAM" id="SSF52980">
    <property type="entry name" value="Restriction endonuclease-like"/>
    <property type="match status" value="1"/>
</dbReference>
<gene>
    <name evidence="3" type="ORF">ACHAWU_007825</name>
</gene>
<dbReference type="GO" id="GO:0003677">
    <property type="term" value="F:DNA binding"/>
    <property type="evidence" value="ECO:0007669"/>
    <property type="project" value="UniProtKB-UniRule"/>
</dbReference>
<keyword evidence="1" id="KW-0255">Endonuclease</keyword>
<name>A0ABD3N369_9STRA</name>
<feature type="region of interest" description="Disordered" evidence="2">
    <location>
        <begin position="83"/>
        <end position="157"/>
    </location>
</feature>
<dbReference type="EMBL" id="JALLBG020000039">
    <property type="protein sequence ID" value="KAL3770553.1"/>
    <property type="molecule type" value="Genomic_DNA"/>
</dbReference>
<accession>A0ABD3N369</accession>
<feature type="compositionally biased region" description="Acidic residues" evidence="2">
    <location>
        <begin position="142"/>
        <end position="152"/>
    </location>
</feature>
<dbReference type="GO" id="GO:0008821">
    <property type="term" value="F:crossover junction DNA endonuclease activity"/>
    <property type="evidence" value="ECO:0007669"/>
    <property type="project" value="UniProtKB-UniRule"/>
</dbReference>
<evidence type="ECO:0000313" key="3">
    <source>
        <dbReference type="EMBL" id="KAL3770553.1"/>
    </source>
</evidence>
<feature type="compositionally biased region" description="Polar residues" evidence="2">
    <location>
        <begin position="127"/>
        <end position="141"/>
    </location>
</feature>
<feature type="region of interest" description="Disordered" evidence="2">
    <location>
        <begin position="26"/>
        <end position="66"/>
    </location>
</feature>
<sequence>MDIITIESSDDGDSCNDEDEVECSCVGANAKSPHANDDNDIGDDGNDNDDDNDSGSTSSSDDSIWNKTGLSLSLKRKSADLLANHPADNGDGDVEVEKLGNPPPTAALQCSSNEQSNDNASKKTTETENAASRNKYITQDSVDIDDHDEEPLPPEVPINKDGTWRIVLLMDHREFGCRKGNFLPTVETNINNHFGGKYSEITTLPSADFLFVARLLSKATGQIMDERVLDLVIERKNVEDLSQCLIQDSKKYKPLSFFEAQMYKLRHCGVRKKLFLMEDDEDRAKCFFVGVKTPIERDKSLKRVKTIRKQIESGEFPGIEVFCTRNKLDTIKFLIRQLESFQKSFNPRRPPTKTMEQLKLHINEQMKNPTFLEYLRLRKQPGIGDVKAMKVG</sequence>
<keyword evidence="1" id="KW-0378">Hydrolase</keyword>
<comment type="caution">
    <text evidence="3">The sequence shown here is derived from an EMBL/GenBank/DDBJ whole genome shotgun (WGS) entry which is preliminary data.</text>
</comment>
<feature type="compositionally biased region" description="Acidic residues" evidence="2">
    <location>
        <begin position="8"/>
        <end position="20"/>
    </location>
</feature>